<keyword evidence="4" id="KW-1185">Reference proteome</keyword>
<dbReference type="EMBL" id="JAIBOA010000029">
    <property type="protein sequence ID" value="MBW8487041.1"/>
    <property type="molecule type" value="Genomic_DNA"/>
</dbReference>
<protein>
    <submittedName>
        <fullName evidence="3">Barstar family protein</fullName>
    </submittedName>
</protein>
<dbReference type="CDD" id="cd05141">
    <property type="entry name" value="Barstar_evA4336-like"/>
    <property type="match status" value="1"/>
</dbReference>
<name>A0ABS7G2T6_9ACTN</name>
<evidence type="ECO:0000256" key="1">
    <source>
        <dbReference type="ARBA" id="ARBA00006845"/>
    </source>
</evidence>
<dbReference type="RefSeq" id="WP_220170275.1">
    <property type="nucleotide sequence ID" value="NZ_JAIBOA010000029.1"/>
</dbReference>
<gene>
    <name evidence="3" type="ORF">K1Y72_32065</name>
</gene>
<dbReference type="SUPFAM" id="SSF52038">
    <property type="entry name" value="Barstar-related"/>
    <property type="match status" value="1"/>
</dbReference>
<organism evidence="3 4">
    <name type="scientific">Actinomadura parmotrematis</name>
    <dbReference type="NCBI Taxonomy" id="2864039"/>
    <lineage>
        <taxon>Bacteria</taxon>
        <taxon>Bacillati</taxon>
        <taxon>Actinomycetota</taxon>
        <taxon>Actinomycetes</taxon>
        <taxon>Streptosporangiales</taxon>
        <taxon>Thermomonosporaceae</taxon>
        <taxon>Actinomadura</taxon>
    </lineage>
</organism>
<dbReference type="InterPro" id="IPR035905">
    <property type="entry name" value="Barstar-like_sf"/>
</dbReference>
<dbReference type="Proteomes" id="UP000774570">
    <property type="component" value="Unassembled WGS sequence"/>
</dbReference>
<evidence type="ECO:0000313" key="3">
    <source>
        <dbReference type="EMBL" id="MBW8487041.1"/>
    </source>
</evidence>
<dbReference type="Pfam" id="PF01337">
    <property type="entry name" value="Barstar"/>
    <property type="match status" value="1"/>
</dbReference>
<dbReference type="InterPro" id="IPR000468">
    <property type="entry name" value="Barstar"/>
</dbReference>
<evidence type="ECO:0000313" key="4">
    <source>
        <dbReference type="Proteomes" id="UP000774570"/>
    </source>
</evidence>
<accession>A0ABS7G2T6</accession>
<feature type="domain" description="Barstar (barnase inhibitor)" evidence="2">
    <location>
        <begin position="43"/>
        <end position="138"/>
    </location>
</feature>
<evidence type="ECO:0000259" key="2">
    <source>
        <dbReference type="Pfam" id="PF01337"/>
    </source>
</evidence>
<proteinExistence type="inferred from homology"/>
<comment type="similarity">
    <text evidence="1">Belongs to the barstar family.</text>
</comment>
<reference evidence="3 4" key="1">
    <citation type="submission" date="2021-07" db="EMBL/GenBank/DDBJ databases">
        <title>Actinomadura sp. PM05-2 isolated from lichen.</title>
        <authorList>
            <person name="Somphong A."/>
            <person name="Phongsopitanun W."/>
            <person name="Tanasupawat S."/>
            <person name="Peongsungnone V."/>
        </authorList>
    </citation>
    <scope>NUCLEOTIDE SEQUENCE [LARGE SCALE GENOMIC DNA]</scope>
    <source>
        <strain evidence="3 4">PM05-2</strain>
    </source>
</reference>
<comment type="caution">
    <text evidence="3">The sequence shown here is derived from an EMBL/GenBank/DDBJ whole genome shotgun (WGS) entry which is preliminary data.</text>
</comment>
<sequence length="155" mass="16661">MDTDRAVTELLAGRRPPGLYRWPVAGTADTTAALSRAAGEGVRAFHLDGARIAGKDGLLRACADAFDLPEWFGANWDALEDSLTDLSWAPSRRGYLVVYDGWERLADADEGSFRTVLDVFAEAVASWRDTATPMSVLLPAELDGTPVPAGLPVLE</sequence>
<dbReference type="Gene3D" id="3.30.370.10">
    <property type="entry name" value="Barstar-like"/>
    <property type="match status" value="1"/>
</dbReference>